<dbReference type="InterPro" id="IPR052018">
    <property type="entry name" value="PHP_domain"/>
</dbReference>
<evidence type="ECO:0000313" key="2">
    <source>
        <dbReference type="EMBL" id="QWT49146.1"/>
    </source>
</evidence>
<dbReference type="RefSeq" id="WP_216127950.1">
    <property type="nucleotide sequence ID" value="NZ_CP064782.1"/>
</dbReference>
<accession>A0A975SMM2</accession>
<dbReference type="GO" id="GO:0004534">
    <property type="term" value="F:5'-3' RNA exonuclease activity"/>
    <property type="evidence" value="ECO:0007669"/>
    <property type="project" value="TreeGrafter"/>
</dbReference>
<dbReference type="Proteomes" id="UP000683428">
    <property type="component" value="Chromosome"/>
</dbReference>
<dbReference type="InterPro" id="IPR004013">
    <property type="entry name" value="PHP_dom"/>
</dbReference>
<evidence type="ECO:0000313" key="3">
    <source>
        <dbReference type="Proteomes" id="UP000683428"/>
    </source>
</evidence>
<dbReference type="Pfam" id="PF02811">
    <property type="entry name" value="PHP"/>
    <property type="match status" value="1"/>
</dbReference>
<dbReference type="KEGG" id="aiq:Azoinq_00550"/>
<dbReference type="GO" id="GO:0035312">
    <property type="term" value="F:5'-3' DNA exonuclease activity"/>
    <property type="evidence" value="ECO:0007669"/>
    <property type="project" value="TreeGrafter"/>
</dbReference>
<feature type="domain" description="Polymerase/histidinol phosphatase N-terminal" evidence="1">
    <location>
        <begin position="8"/>
        <end position="73"/>
    </location>
</feature>
<dbReference type="NCBIfam" id="NF041577">
    <property type="entry name" value="nside_bi_sphtase"/>
    <property type="match status" value="1"/>
</dbReference>
<reference evidence="2" key="1">
    <citation type="submission" date="2020-11" db="EMBL/GenBank/DDBJ databases">
        <title>Azospira inquinata sp. nov.</title>
        <authorList>
            <person name="Moe W.M."/>
            <person name="Mikes M.C."/>
        </authorList>
    </citation>
    <scope>NUCLEOTIDE SEQUENCE</scope>
    <source>
        <strain evidence="2">Azo-3</strain>
    </source>
</reference>
<dbReference type="PANTHER" id="PTHR42924">
    <property type="entry name" value="EXONUCLEASE"/>
    <property type="match status" value="1"/>
</dbReference>
<keyword evidence="3" id="KW-1185">Reference proteome</keyword>
<dbReference type="InterPro" id="IPR049742">
    <property type="entry name" value="35NBP"/>
</dbReference>
<dbReference type="PANTHER" id="PTHR42924:SF3">
    <property type="entry name" value="POLYMERASE_HISTIDINOL PHOSPHATASE N-TERMINAL DOMAIN-CONTAINING PROTEIN"/>
    <property type="match status" value="1"/>
</dbReference>
<dbReference type="AlphaFoldDB" id="A0A975SMM2"/>
<dbReference type="EMBL" id="CP064782">
    <property type="protein sequence ID" value="QWT49146.1"/>
    <property type="molecule type" value="Genomic_DNA"/>
</dbReference>
<dbReference type="InterPro" id="IPR003141">
    <property type="entry name" value="Pol/His_phosphatase_N"/>
</dbReference>
<proteinExistence type="predicted"/>
<protein>
    <submittedName>
        <fullName evidence="2">PHP domain-containing protein</fullName>
    </submittedName>
</protein>
<evidence type="ECO:0000259" key="1">
    <source>
        <dbReference type="SMART" id="SM00481"/>
    </source>
</evidence>
<sequence>MATLASPWDLHCHSTASDGLLAPEAVVRRAQGNGVTVLALTDHDDLDGLAAAEKTAGDVGIRLINGVEISIQWESTSIHIVGLGFDRQEARLNQGLAAIRSGRVTRAQRMAEALDKIGIHGVLEGAMKYAANPSLISRAHFARYLVEIGICKDVHAVFESYLTPGKPGYVEHQWASLEDAVTWINGAGGVAVVAHPGRYRISNVEMRRFLGQFKDVGGSGVEVVSGSHTPDQILQYARYARQYGFLASLGSDFHGPEESYVDLGRIGPLPEDLIPVWTWFD</sequence>
<name>A0A975SMM2_9RHOO</name>
<organism evidence="2 3">
    <name type="scientific">Azospira inquinata</name>
    <dbReference type="NCBI Taxonomy" id="2785627"/>
    <lineage>
        <taxon>Bacteria</taxon>
        <taxon>Pseudomonadati</taxon>
        <taxon>Pseudomonadota</taxon>
        <taxon>Betaproteobacteria</taxon>
        <taxon>Rhodocyclales</taxon>
        <taxon>Rhodocyclaceae</taxon>
        <taxon>Azospira</taxon>
    </lineage>
</organism>
<dbReference type="CDD" id="cd07438">
    <property type="entry name" value="PHP_HisPPase_AMP"/>
    <property type="match status" value="1"/>
</dbReference>
<dbReference type="SMART" id="SM00481">
    <property type="entry name" value="POLIIIAc"/>
    <property type="match status" value="1"/>
</dbReference>
<gene>
    <name evidence="2" type="ORF">Azoinq_00550</name>
</gene>